<dbReference type="Proteomes" id="UP001428290">
    <property type="component" value="Unassembled WGS sequence"/>
</dbReference>
<evidence type="ECO:0000256" key="5">
    <source>
        <dbReference type="ARBA" id="ARBA00022840"/>
    </source>
</evidence>
<keyword evidence="3 8" id="KW-0812">Transmembrane</keyword>
<feature type="transmembrane region" description="Helical" evidence="8">
    <location>
        <begin position="622"/>
        <end position="640"/>
    </location>
</feature>
<evidence type="ECO:0000256" key="3">
    <source>
        <dbReference type="ARBA" id="ARBA00022692"/>
    </source>
</evidence>
<dbReference type="InterPro" id="IPR017871">
    <property type="entry name" value="ABC_transporter-like_CS"/>
</dbReference>
<keyword evidence="7 8" id="KW-0472">Membrane</keyword>
<dbReference type="InterPro" id="IPR003593">
    <property type="entry name" value="AAA+_ATPase"/>
</dbReference>
<dbReference type="SMART" id="SM00240">
    <property type="entry name" value="FHA"/>
    <property type="match status" value="2"/>
</dbReference>
<accession>A0ABP9WWA9</accession>
<dbReference type="Pfam" id="PF01061">
    <property type="entry name" value="ABC2_membrane"/>
    <property type="match status" value="1"/>
</dbReference>
<evidence type="ECO:0000313" key="12">
    <source>
        <dbReference type="Proteomes" id="UP001428290"/>
    </source>
</evidence>
<feature type="transmembrane region" description="Helical" evidence="8">
    <location>
        <begin position="655"/>
        <end position="673"/>
    </location>
</feature>
<keyword evidence="5 11" id="KW-0067">ATP-binding</keyword>
<keyword evidence="4" id="KW-0547">Nucleotide-binding</keyword>
<dbReference type="InterPro" id="IPR003439">
    <property type="entry name" value="ABC_transporter-like_ATP-bd"/>
</dbReference>
<proteinExistence type="predicted"/>
<comment type="subcellular location">
    <subcellularLocation>
        <location evidence="1">Membrane</location>
        <topology evidence="1">Multi-pass membrane protein</topology>
    </subcellularLocation>
</comment>
<dbReference type="EMBL" id="BAABRU010000004">
    <property type="protein sequence ID" value="GAA5527430.1"/>
    <property type="molecule type" value="Genomic_DNA"/>
</dbReference>
<evidence type="ECO:0000256" key="4">
    <source>
        <dbReference type="ARBA" id="ARBA00022741"/>
    </source>
</evidence>
<dbReference type="Pfam" id="PF00005">
    <property type="entry name" value="ABC_tran"/>
    <property type="match status" value="1"/>
</dbReference>
<evidence type="ECO:0000259" key="9">
    <source>
        <dbReference type="PROSITE" id="PS50006"/>
    </source>
</evidence>
<dbReference type="SMART" id="SM00382">
    <property type="entry name" value="AAA"/>
    <property type="match status" value="1"/>
</dbReference>
<dbReference type="Pfam" id="PF00498">
    <property type="entry name" value="FHA"/>
    <property type="match status" value="2"/>
</dbReference>
<dbReference type="PROSITE" id="PS00211">
    <property type="entry name" value="ABC_TRANSPORTER_1"/>
    <property type="match status" value="1"/>
</dbReference>
<feature type="domain" description="ABC transporter" evidence="10">
    <location>
        <begin position="255"/>
        <end position="488"/>
    </location>
</feature>
<comment type="caution">
    <text evidence="11">The sequence shown here is derived from an EMBL/GenBank/DDBJ whole genome shotgun (WGS) entry which is preliminary data.</text>
</comment>
<dbReference type="InterPro" id="IPR050352">
    <property type="entry name" value="ABCG_transporters"/>
</dbReference>
<dbReference type="RefSeq" id="WP_345721069.1">
    <property type="nucleotide sequence ID" value="NZ_BAABRU010000004.1"/>
</dbReference>
<keyword evidence="6 8" id="KW-1133">Transmembrane helix</keyword>
<evidence type="ECO:0000256" key="6">
    <source>
        <dbReference type="ARBA" id="ARBA00022989"/>
    </source>
</evidence>
<dbReference type="InterPro" id="IPR026870">
    <property type="entry name" value="Zinc_ribbon_dom"/>
</dbReference>
<keyword evidence="12" id="KW-1185">Reference proteome</keyword>
<dbReference type="Gene3D" id="3.40.50.300">
    <property type="entry name" value="P-loop containing nucleotide triphosphate hydrolases"/>
    <property type="match status" value="1"/>
</dbReference>
<dbReference type="SUPFAM" id="SSF52540">
    <property type="entry name" value="P-loop containing nucleoside triphosphate hydrolases"/>
    <property type="match status" value="1"/>
</dbReference>
<organism evidence="11 12">
    <name type="scientific">Herpetosiphon gulosus</name>
    <dbReference type="NCBI Taxonomy" id="1973496"/>
    <lineage>
        <taxon>Bacteria</taxon>
        <taxon>Bacillati</taxon>
        <taxon>Chloroflexota</taxon>
        <taxon>Chloroflexia</taxon>
        <taxon>Herpetosiphonales</taxon>
        <taxon>Herpetosiphonaceae</taxon>
        <taxon>Herpetosiphon</taxon>
    </lineage>
</organism>
<dbReference type="PANTHER" id="PTHR48041">
    <property type="entry name" value="ABC TRANSPORTER G FAMILY MEMBER 28"/>
    <property type="match status" value="1"/>
</dbReference>
<evidence type="ECO:0000256" key="1">
    <source>
        <dbReference type="ARBA" id="ARBA00004141"/>
    </source>
</evidence>
<dbReference type="CDD" id="cd00060">
    <property type="entry name" value="FHA"/>
    <property type="match status" value="2"/>
</dbReference>
<dbReference type="PROSITE" id="PS50006">
    <property type="entry name" value="FHA_DOMAIN"/>
    <property type="match status" value="2"/>
</dbReference>
<reference evidence="11 12" key="1">
    <citation type="submission" date="2024-02" db="EMBL/GenBank/DDBJ databases">
        <title>Herpetosiphon gulosus NBRC 112829.</title>
        <authorList>
            <person name="Ichikawa N."/>
            <person name="Katano-Makiyama Y."/>
            <person name="Hidaka K."/>
        </authorList>
    </citation>
    <scope>NUCLEOTIDE SEQUENCE [LARGE SCALE GENOMIC DNA]</scope>
    <source>
        <strain evidence="11 12">NBRC 112829</strain>
    </source>
</reference>
<dbReference type="InterPro" id="IPR027417">
    <property type="entry name" value="P-loop_NTPase"/>
</dbReference>
<dbReference type="InterPro" id="IPR008984">
    <property type="entry name" value="SMAD_FHA_dom_sf"/>
</dbReference>
<evidence type="ECO:0000256" key="7">
    <source>
        <dbReference type="ARBA" id="ARBA00023136"/>
    </source>
</evidence>
<name>A0ABP9WWA9_9CHLR</name>
<dbReference type="SUPFAM" id="SSF49879">
    <property type="entry name" value="SMAD/FHA domain"/>
    <property type="match status" value="2"/>
</dbReference>
<feature type="transmembrane region" description="Helical" evidence="8">
    <location>
        <begin position="848"/>
        <end position="871"/>
    </location>
</feature>
<dbReference type="InterPro" id="IPR000253">
    <property type="entry name" value="FHA_dom"/>
</dbReference>
<sequence length="878" mass="95460">MTRCIHCGAAIQPNTKFCPSCGKSQQAAPNQANPALGGGATTILHSSMAFLEVQETGQAPRQIPLANQPVTFGRKPDNDIIASSRFVSSNHARIEPDGQRHVIIDLGSTNGLLFQSQRVPRHSFNDGDSVRIGDPVTGNFVTLTYRNQKVATPPAEAGHVSRFDLSNKPAVTIGREGSALNLPNPQVSRNHAEIRAIQGGHEVRDLGSTNGTFVNGNRITTTRLNRGDVIQIGPFKLVYDGTSLDQFDQRGALRIDAHSLVRLVGGNRVILNNVSLVIEPREFIALVGGSGAGKSTLMGALSGYNRANKGAVLVNGDDYYANFDAYRAILGYVPQDDILHSSLPVDVALRYTAKLRLPADTASSEIEARIDRVLKDVEMSAHRGKQVNQLSGGQRKRVSISSELLADPSLFFLDEPTSGLDPGLEKKMMYTLRQLADSGRTIVLVTHATANITQCDHVVFMADGRMVWFGPPSEALTFFNVTSGDFADIYTKLEGDADPNHPLTTTELKQEFETWRQHNNQVRQAPRLSELWEIRFRNSEAYRKYVWERLQRAPQVPVMTPPQAPIPQAAVPGAYPNQVSVSIPTSAAPAGRPKPPPVSAMRQFGIMTRRYLRLIAADKRNLGILLLQAPIIGMILLLVAKEDAFRRPNSADARMVPFLLGAIAVWFGILNSAREITKEGPIYRRERLANLKIVPYLGSKVLVLAGLCLIQSIILMVILGTKVDFDLGLEVPFGVWGGFLVTTFLTSLTGLGVGLLISASASSSDKAMSIIPFALIPQIVFALALLPLPAALAPVSFLVGSRWAMQAYGSIGGLGEPFDPGKCRAGQIPSPSTCEVFPTVGYDDSAGYIFLTWFILIGYTMACLAITAWLLKRRDKEA</sequence>
<gene>
    <name evidence="11" type="primary">btuD_2</name>
    <name evidence="11" type="ORF">Hgul01_01216</name>
</gene>
<protein>
    <submittedName>
        <fullName evidence="11">Vitamin B12 import ATP-binding protein BtuD</fullName>
    </submittedName>
</protein>
<feature type="domain" description="FHA" evidence="9">
    <location>
        <begin position="70"/>
        <end position="119"/>
    </location>
</feature>
<dbReference type="PANTHER" id="PTHR48041:SF139">
    <property type="entry name" value="PROTEIN SCARLET"/>
    <property type="match status" value="1"/>
</dbReference>
<feature type="domain" description="FHA" evidence="9">
    <location>
        <begin position="171"/>
        <end position="219"/>
    </location>
</feature>
<evidence type="ECO:0000256" key="2">
    <source>
        <dbReference type="ARBA" id="ARBA00022448"/>
    </source>
</evidence>
<feature type="transmembrane region" description="Helical" evidence="8">
    <location>
        <begin position="770"/>
        <end position="792"/>
    </location>
</feature>
<dbReference type="Gene3D" id="2.60.200.20">
    <property type="match status" value="2"/>
</dbReference>
<feature type="transmembrane region" description="Helical" evidence="8">
    <location>
        <begin position="733"/>
        <end position="758"/>
    </location>
</feature>
<evidence type="ECO:0000256" key="8">
    <source>
        <dbReference type="SAM" id="Phobius"/>
    </source>
</evidence>
<feature type="transmembrane region" description="Helical" evidence="8">
    <location>
        <begin position="694"/>
        <end position="721"/>
    </location>
</feature>
<dbReference type="GO" id="GO:0005524">
    <property type="term" value="F:ATP binding"/>
    <property type="evidence" value="ECO:0007669"/>
    <property type="project" value="UniProtKB-KW"/>
</dbReference>
<dbReference type="Pfam" id="PF13240">
    <property type="entry name" value="Zn_Ribbon_1"/>
    <property type="match status" value="1"/>
</dbReference>
<evidence type="ECO:0000259" key="10">
    <source>
        <dbReference type="PROSITE" id="PS50893"/>
    </source>
</evidence>
<evidence type="ECO:0000313" key="11">
    <source>
        <dbReference type="EMBL" id="GAA5527430.1"/>
    </source>
</evidence>
<dbReference type="InterPro" id="IPR013525">
    <property type="entry name" value="ABC2_TM"/>
</dbReference>
<keyword evidence="2" id="KW-0813">Transport</keyword>
<dbReference type="PROSITE" id="PS50893">
    <property type="entry name" value="ABC_TRANSPORTER_2"/>
    <property type="match status" value="1"/>
</dbReference>